<evidence type="ECO:0000259" key="9">
    <source>
        <dbReference type="SMART" id="SM01217"/>
    </source>
</evidence>
<dbReference type="FunFam" id="3.20.20.300:FF:000005">
    <property type="entry name" value="Periplasmic beta-glucosidase"/>
    <property type="match status" value="1"/>
</dbReference>
<evidence type="ECO:0000256" key="1">
    <source>
        <dbReference type="ARBA" id="ARBA00000448"/>
    </source>
</evidence>
<dbReference type="GO" id="GO:0008422">
    <property type="term" value="F:beta-glucosidase activity"/>
    <property type="evidence" value="ECO:0007669"/>
    <property type="project" value="UniProtKB-EC"/>
</dbReference>
<dbReference type="SUPFAM" id="SSF51445">
    <property type="entry name" value="(Trans)glycosidases"/>
    <property type="match status" value="1"/>
</dbReference>
<keyword evidence="8" id="KW-0472">Membrane</keyword>
<dbReference type="InterPro" id="IPR002772">
    <property type="entry name" value="Glyco_hydro_3_C"/>
</dbReference>
<dbReference type="InterPro" id="IPR017853">
    <property type="entry name" value="GH"/>
</dbReference>
<dbReference type="InterPro" id="IPR050288">
    <property type="entry name" value="Cellulose_deg_GH3"/>
</dbReference>
<dbReference type="PRINTS" id="PR00133">
    <property type="entry name" value="GLHYDRLASE3"/>
</dbReference>
<evidence type="ECO:0000256" key="6">
    <source>
        <dbReference type="ARBA" id="ARBA00023295"/>
    </source>
</evidence>
<evidence type="ECO:0000256" key="7">
    <source>
        <dbReference type="RuleBase" id="RU361161"/>
    </source>
</evidence>
<comment type="catalytic activity">
    <reaction evidence="1">
        <text>Hydrolysis of terminal, non-reducing beta-D-glucosyl residues with release of beta-D-glucose.</text>
        <dbReference type="EC" id="3.2.1.21"/>
    </reaction>
</comment>
<feature type="domain" description="Fibronectin type III-like" evidence="9">
    <location>
        <begin position="706"/>
        <end position="775"/>
    </location>
</feature>
<name>A0A9X6RMT8_HYPEX</name>
<keyword evidence="8" id="KW-1133">Transmembrane helix</keyword>
<keyword evidence="11" id="KW-1185">Reference proteome</keyword>
<dbReference type="Pfam" id="PF01915">
    <property type="entry name" value="Glyco_hydro_3_C"/>
    <property type="match status" value="1"/>
</dbReference>
<gene>
    <name evidence="10" type="ORF">BV898_17453</name>
</gene>
<comment type="caution">
    <text evidence="10">The sequence shown here is derived from an EMBL/GenBank/DDBJ whole genome shotgun (WGS) entry which is preliminary data.</text>
</comment>
<dbReference type="Gene3D" id="3.20.20.300">
    <property type="entry name" value="Glycoside hydrolase, family 3, N-terminal domain"/>
    <property type="match status" value="1"/>
</dbReference>
<dbReference type="Gene3D" id="3.40.50.1700">
    <property type="entry name" value="Glycoside hydrolase family 3 C-terminal domain"/>
    <property type="match status" value="1"/>
</dbReference>
<dbReference type="Pfam" id="PF00933">
    <property type="entry name" value="Glyco_hydro_3"/>
    <property type="match status" value="1"/>
</dbReference>
<dbReference type="InterPro" id="IPR013783">
    <property type="entry name" value="Ig-like_fold"/>
</dbReference>
<dbReference type="SUPFAM" id="SSF52279">
    <property type="entry name" value="Beta-D-glucan exohydrolase, C-terminal domain"/>
    <property type="match status" value="1"/>
</dbReference>
<organism evidence="10 11">
    <name type="scientific">Hypsibius exemplaris</name>
    <name type="common">Freshwater tardigrade</name>
    <dbReference type="NCBI Taxonomy" id="2072580"/>
    <lineage>
        <taxon>Eukaryota</taxon>
        <taxon>Metazoa</taxon>
        <taxon>Ecdysozoa</taxon>
        <taxon>Tardigrada</taxon>
        <taxon>Eutardigrada</taxon>
        <taxon>Parachela</taxon>
        <taxon>Hypsibioidea</taxon>
        <taxon>Hypsibiidae</taxon>
        <taxon>Hypsibius</taxon>
    </lineage>
</organism>
<dbReference type="PANTHER" id="PTHR42715">
    <property type="entry name" value="BETA-GLUCOSIDASE"/>
    <property type="match status" value="1"/>
</dbReference>
<evidence type="ECO:0000256" key="4">
    <source>
        <dbReference type="ARBA" id="ARBA00022801"/>
    </source>
</evidence>
<dbReference type="InterPro" id="IPR036881">
    <property type="entry name" value="Glyco_hydro_3_C_sf"/>
</dbReference>
<keyword evidence="6 7" id="KW-0326">Glycosidase</keyword>
<dbReference type="InterPro" id="IPR019800">
    <property type="entry name" value="Glyco_hydro_3_AS"/>
</dbReference>
<dbReference type="PROSITE" id="PS00775">
    <property type="entry name" value="GLYCOSYL_HYDROL_F3"/>
    <property type="match status" value="1"/>
</dbReference>
<dbReference type="EC" id="3.2.1.21" evidence="3"/>
<dbReference type="Gene3D" id="2.60.40.10">
    <property type="entry name" value="Immunoglobulins"/>
    <property type="match status" value="1"/>
</dbReference>
<evidence type="ECO:0000313" key="10">
    <source>
        <dbReference type="EMBL" id="OWA53016.1"/>
    </source>
</evidence>
<dbReference type="Pfam" id="PF14310">
    <property type="entry name" value="Fn3-like"/>
    <property type="match status" value="1"/>
</dbReference>
<keyword evidence="5" id="KW-0119">Carbohydrate metabolism</keyword>
<dbReference type="InterPro" id="IPR026891">
    <property type="entry name" value="Fn3-like"/>
</dbReference>
<keyword evidence="4 7" id="KW-0378">Hydrolase</keyword>
<dbReference type="OrthoDB" id="47059at2759"/>
<evidence type="ECO:0000256" key="5">
    <source>
        <dbReference type="ARBA" id="ARBA00023277"/>
    </source>
</evidence>
<dbReference type="FunFam" id="2.60.40.10:FF:000495">
    <property type="entry name" value="Periplasmic beta-glucosidase"/>
    <property type="match status" value="1"/>
</dbReference>
<dbReference type="NCBIfam" id="NF011678">
    <property type="entry name" value="PRK15098.1"/>
    <property type="match status" value="1"/>
</dbReference>
<dbReference type="GO" id="GO:0005975">
    <property type="term" value="P:carbohydrate metabolic process"/>
    <property type="evidence" value="ECO:0007669"/>
    <property type="project" value="InterPro"/>
</dbReference>
<evidence type="ECO:0000313" key="11">
    <source>
        <dbReference type="Proteomes" id="UP000192578"/>
    </source>
</evidence>
<reference evidence="11" key="1">
    <citation type="submission" date="2017-01" db="EMBL/GenBank/DDBJ databases">
        <title>Comparative genomics of anhydrobiosis in the tardigrade Hypsibius dujardini.</title>
        <authorList>
            <person name="Yoshida Y."/>
            <person name="Koutsovoulos G."/>
            <person name="Laetsch D."/>
            <person name="Stevens L."/>
            <person name="Kumar S."/>
            <person name="Horikawa D."/>
            <person name="Ishino K."/>
            <person name="Komine S."/>
            <person name="Tomita M."/>
            <person name="Blaxter M."/>
            <person name="Arakawa K."/>
        </authorList>
    </citation>
    <scope>NUCLEOTIDE SEQUENCE [LARGE SCALE GENOMIC DNA]</scope>
    <source>
        <strain evidence="11">Z151</strain>
    </source>
</reference>
<dbReference type="AlphaFoldDB" id="A0A9X6RMT8"/>
<dbReference type="InterPro" id="IPR036962">
    <property type="entry name" value="Glyco_hydro_3_N_sf"/>
</dbReference>
<keyword evidence="8" id="KW-0812">Transmembrane</keyword>
<evidence type="ECO:0000256" key="3">
    <source>
        <dbReference type="ARBA" id="ARBA00012744"/>
    </source>
</evidence>
<dbReference type="SMART" id="SM01217">
    <property type="entry name" value="Fn3_like"/>
    <property type="match status" value="1"/>
</dbReference>
<evidence type="ECO:0000256" key="8">
    <source>
        <dbReference type="SAM" id="Phobius"/>
    </source>
</evidence>
<accession>A0A9X6RMT8</accession>
<proteinExistence type="inferred from homology"/>
<dbReference type="Proteomes" id="UP000192578">
    <property type="component" value="Unassembled WGS sequence"/>
</dbReference>
<comment type="similarity">
    <text evidence="2 7">Belongs to the glycosyl hydrolase 3 family.</text>
</comment>
<sequence length="827" mass="90139">MKTAFEVYLRTPYRKLTLIKTGVGTEILAAITMRSFVAALVVVTTLLLGERCLARQPSNSRLSEAEIERQIETLLSQMTLEEKLGQLQQLHGIKDSGMHRPGQLEKVEKGLAGSFYHVRGARNVNVLHNATLQSRLKIPLLLAFDVIHGYRTLFPIPLGEAASWDLKAAERAASIAAAEARSAGVHWTFAPMVDISRDPRWGRVMEGSGEDVHLGVELAKARIRGFQGADYSQKDKVLACAKHLVGYGAAEGGRDYNTVDMSERRLRETYLPPFKAAVDAGVGSFMTAFNDLNGMPATANKFILRDILRGEWEFDGLVVSDHNSVEEMINHGLAADKSEAARLALNAGTDMEMFSGTYLENGAKLVETGKVATETINNAVRNVLRIKFRLGLFENPNAPVSAEQEQATLKKPEFLKAAREIAAKSFVLLKNENETLPIDLNKTKRLAVIGALADDKPNTLDWWSGDAHAEDSITILQGLRDFVAAANANLTSPATVTFSKGCESTCDSDKDFPAARIVAAAADFVVIVVGEIREVSGEAGSLSNIDLSGRQLDLVKEIAATGKPYVVVLKNGRPLTITWLAENAPAILVTWHAGTMGGPAVADVLFGAVVNPQWKTPHEFPRSLGQIPLNYDYKNTGRPFNASAPLRDTSRYMDAPNTPLYPFGFGLSYTTFRIDELNLSSERVQNGESVRVSVQVQNTGNRAGEEVVQLYLRDVYAAITRPMRQLKGFQKVALEAGEKRQVEFVVLPEDMSFLDEAWKMTVEAGEFEVFVGNSVNAVMGKFTVEGSTSTAAPTGATTVVTSTQASSAQKNVARLALYLVFTLLALN</sequence>
<feature type="transmembrane region" description="Helical" evidence="8">
    <location>
        <begin position="21"/>
        <end position="48"/>
    </location>
</feature>
<dbReference type="EMBL" id="MTYJ01000298">
    <property type="protein sequence ID" value="OWA53016.1"/>
    <property type="molecule type" value="Genomic_DNA"/>
</dbReference>
<evidence type="ECO:0000256" key="2">
    <source>
        <dbReference type="ARBA" id="ARBA00005336"/>
    </source>
</evidence>
<dbReference type="InterPro" id="IPR001764">
    <property type="entry name" value="Glyco_hydro_3_N"/>
</dbReference>
<protein>
    <recommendedName>
        <fullName evidence="3">beta-glucosidase</fullName>
        <ecNumber evidence="3">3.2.1.21</ecNumber>
    </recommendedName>
</protein>
<dbReference type="PANTHER" id="PTHR42715:SF10">
    <property type="entry name" value="BETA-GLUCOSIDASE"/>
    <property type="match status" value="1"/>
</dbReference>